<comment type="caution">
    <text evidence="3">The sequence shown here is derived from an EMBL/GenBank/DDBJ whole genome shotgun (WGS) entry which is preliminary data.</text>
</comment>
<dbReference type="RefSeq" id="WP_406608289.1">
    <property type="nucleotide sequence ID" value="NZ_PFKO01000334.1"/>
</dbReference>
<organism evidence="3 7">
    <name type="scientific">Candidatus Infernicultor aquiphilus</name>
    <dbReference type="NCBI Taxonomy" id="1805029"/>
    <lineage>
        <taxon>Bacteria</taxon>
        <taxon>Pseudomonadati</taxon>
        <taxon>Atribacterota</taxon>
        <taxon>Candidatus Phoenicimicrobiia</taxon>
        <taxon>Candidatus Pheonicimicrobiales</taxon>
        <taxon>Candidatus Phoenicimicrobiaceae</taxon>
        <taxon>Candidatus Infernicultor</taxon>
    </lineage>
</organism>
<dbReference type="Pfam" id="PF22570">
    <property type="entry name" value="LiaF-TM"/>
    <property type="match status" value="1"/>
</dbReference>
<evidence type="ECO:0000313" key="7">
    <source>
        <dbReference type="Proteomes" id="UP000182763"/>
    </source>
</evidence>
<keyword evidence="1" id="KW-1133">Transmembrane helix</keyword>
<evidence type="ECO:0000256" key="1">
    <source>
        <dbReference type="SAM" id="Phobius"/>
    </source>
</evidence>
<proteinExistence type="predicted"/>
<evidence type="ECO:0000313" key="6">
    <source>
        <dbReference type="EMBL" id="PJB55652.1"/>
    </source>
</evidence>
<feature type="transmembrane region" description="Helical" evidence="1">
    <location>
        <begin position="12"/>
        <end position="29"/>
    </location>
</feature>
<dbReference type="Proteomes" id="UP000182763">
    <property type="component" value="Unassembled WGS sequence"/>
</dbReference>
<evidence type="ECO:0000259" key="2">
    <source>
        <dbReference type="Pfam" id="PF22570"/>
    </source>
</evidence>
<keyword evidence="1" id="KW-0472">Membrane</keyword>
<accession>A0A2M7PMC8</accession>
<dbReference type="AlphaFoldDB" id="A0A1J5GB35"/>
<keyword evidence="1" id="KW-0812">Transmembrane</keyword>
<protein>
    <recommendedName>
        <fullName evidence="2">LiaF transmembrane domain-containing protein</fullName>
    </recommendedName>
</protein>
<reference evidence="3 7" key="1">
    <citation type="journal article" date="2016" name="Environ. Microbiol.">
        <title>Genomic resolution of a cold subsurface aquifer community provides metabolic insights for novel microbes adapted to high CO concentrations.</title>
        <authorList>
            <person name="Probst A.J."/>
            <person name="Castelle C.J."/>
            <person name="Singh A."/>
            <person name="Brown C.T."/>
            <person name="Anantharaman K."/>
            <person name="Sharon I."/>
            <person name="Hug L.A."/>
            <person name="Burstein D."/>
            <person name="Emerson J.B."/>
            <person name="Thomas B.C."/>
            <person name="Banfield J.F."/>
        </authorList>
    </citation>
    <scope>NUCLEOTIDE SEQUENCE [LARGE SCALE GENOMIC DNA]</scope>
    <source>
        <strain evidence="3">CG2_30_33_13</strain>
    </source>
</reference>
<gene>
    <name evidence="3" type="ORF">AUK42_05225</name>
    <name evidence="6" type="ORF">CO097_07545</name>
    <name evidence="5" type="ORF">COZ07_09080</name>
    <name evidence="4" type="ORF">COZ58_03020</name>
</gene>
<evidence type="ECO:0000313" key="9">
    <source>
        <dbReference type="Proteomes" id="UP000230646"/>
    </source>
</evidence>
<dbReference type="EMBL" id="PFKO01000334">
    <property type="protein sequence ID" value="PIY31502.1"/>
    <property type="molecule type" value="Genomic_DNA"/>
</dbReference>
<sequence>MSASEEGKGNWIFGLILLVIGIIFIVENFTDMEVWGKVWEFWPIILFIWGIKEIWQNKSIFFGIILIVIGTKFFAQYFFDFVVSENIWKFWPILIIALGIDQVFKSFGGLRGKARRKIKKEEEEI</sequence>
<evidence type="ECO:0000313" key="5">
    <source>
        <dbReference type="EMBL" id="PIY31502.1"/>
    </source>
</evidence>
<reference evidence="4" key="2">
    <citation type="submission" date="2017-09" db="EMBL/GenBank/DDBJ databases">
        <title>Depth-based differentiation of microbial function through sediment-hosted aquifers and enrichment of novel symbionts in the deep terrestrial subsurface.</title>
        <authorList>
            <person name="Probst A.J."/>
            <person name="Ladd B."/>
            <person name="Jarett J.K."/>
            <person name="Geller-Mcgrath D.E."/>
            <person name="Sieber C.M.K."/>
            <person name="Emerson J.B."/>
            <person name="Anantharaman K."/>
            <person name="Thomas B.C."/>
            <person name="Malmstrom R."/>
            <person name="Stieglmeier M."/>
            <person name="Klingl A."/>
            <person name="Woyke T."/>
            <person name="Ryan C.M."/>
            <person name="Banfield J.F."/>
        </authorList>
    </citation>
    <scope>NUCLEOTIDE SEQUENCE</scope>
    <source>
        <strain evidence="4">CG_4_8_14_3_um_filter_34_18</strain>
    </source>
</reference>
<dbReference type="EMBL" id="PFTV01000190">
    <property type="protein sequence ID" value="PJB55652.1"/>
    <property type="molecule type" value="Genomic_DNA"/>
</dbReference>
<feature type="transmembrane region" description="Helical" evidence="1">
    <location>
        <begin position="60"/>
        <end position="79"/>
    </location>
</feature>
<dbReference type="Proteomes" id="UP000231493">
    <property type="component" value="Unassembled WGS sequence"/>
</dbReference>
<accession>A0A2M8C9D0</accession>
<accession>A0A2M7K977</accession>
<evidence type="ECO:0000313" key="3">
    <source>
        <dbReference type="EMBL" id="OIP69524.1"/>
    </source>
</evidence>
<evidence type="ECO:0000313" key="8">
    <source>
        <dbReference type="Proteomes" id="UP000228560"/>
    </source>
</evidence>
<accession>A0A1J5GB35</accession>
<name>A0A1J5GB35_9BACT</name>
<dbReference type="EMBL" id="PFIP01000052">
    <property type="protein sequence ID" value="PIX34684.1"/>
    <property type="molecule type" value="Genomic_DNA"/>
</dbReference>
<feature type="domain" description="LiaF transmembrane" evidence="2">
    <location>
        <begin position="12"/>
        <end position="106"/>
    </location>
</feature>
<dbReference type="Proteomes" id="UP000230646">
    <property type="component" value="Unassembled WGS sequence"/>
</dbReference>
<dbReference type="STRING" id="1805029.AUK42_05225"/>
<evidence type="ECO:0000313" key="4">
    <source>
        <dbReference type="EMBL" id="PIX34684.1"/>
    </source>
</evidence>
<dbReference type="Proteomes" id="UP000228560">
    <property type="component" value="Unassembled WGS sequence"/>
</dbReference>
<dbReference type="InterPro" id="IPR054331">
    <property type="entry name" value="LiaF_TM"/>
</dbReference>
<feature type="transmembrane region" description="Helical" evidence="1">
    <location>
        <begin position="91"/>
        <end position="110"/>
    </location>
</feature>
<reference evidence="8 9" key="3">
    <citation type="submission" date="2017-09" db="EMBL/GenBank/DDBJ databases">
        <title>Depth-based differentiation of microbial function through sediment-hosted aquifers and enrichment of novel symbionts in the deep terrestrial subsurface.</title>
        <authorList>
            <person name="Probst A.J."/>
            <person name="Ladd B."/>
            <person name="Jarett J.K."/>
            <person name="Geller-Mcgrath D.E."/>
            <person name="Sieber C.M."/>
            <person name="Emerson J.B."/>
            <person name="Anantharaman K."/>
            <person name="Thomas B.C."/>
            <person name="Malmstrom R."/>
            <person name="Stieglmeier M."/>
            <person name="Klingl A."/>
            <person name="Woyke T."/>
            <person name="Ryan C.M."/>
            <person name="Banfield J.F."/>
        </authorList>
    </citation>
    <scope>NUCLEOTIDE SEQUENCE [LARGE SCALE GENOMIC DNA]</scope>
    <source>
        <strain evidence="5">CG_4_10_14_3_um_filter_34_13</strain>
        <strain evidence="6">CG_4_9_14_3_um_filter_33_16</strain>
    </source>
</reference>
<dbReference type="EMBL" id="MNYY01000100">
    <property type="protein sequence ID" value="OIP69524.1"/>
    <property type="molecule type" value="Genomic_DNA"/>
</dbReference>